<dbReference type="STRING" id="1797532.A2729_04090"/>
<sequence length="414" mass="47782">MENIWKNWPEFNQIIKDKKVVFFGVADDWFKKTFQYSNPNLVYIVDNNPTRKSKKYFVNEVNGELDVKSPEVLKNKEKDIYIVITTGAYLSVIPQLESFGLVAGRDFCCTPALNNLKIIADFDNCQTKLLICSSEHPIYSELDKEQDKNSGGGLYIYDLKKREAKKVLAGSFHQIIDLGDKYLILDEKRGGLEVTKDFQITKEFGFEMDSFSHGLTYCPKRKLIFIAKAGLDKVSVYRLAGYEHVTDIILSEKSRRYQKDTHHVNDIWVQGDYLYASMFSHSGNWPNGVYDGGVLEVDLENYENRKILISNAWMPHSVCFIDNELHYLDSMNSILYRGSKKILGEFSGFLRGLAYDGRFYFIGQSESRYFDRLAGIKNYISLSGGFYMFDPISKAGRFYSVPTRQIRNLMIYQS</sequence>
<gene>
    <name evidence="1" type="ORF">A2729_04090</name>
</gene>
<evidence type="ECO:0000313" key="1">
    <source>
        <dbReference type="EMBL" id="OGY44934.1"/>
    </source>
</evidence>
<name>A0A1G1XYB9_9BACT</name>
<proteinExistence type="predicted"/>
<evidence type="ECO:0000313" key="2">
    <source>
        <dbReference type="Proteomes" id="UP000178930"/>
    </source>
</evidence>
<organism evidence="1 2">
    <name type="scientific">Candidatus Buchananbacteria bacterium RIFCSPHIGHO2_01_FULL_39_14</name>
    <dbReference type="NCBI Taxonomy" id="1797532"/>
    <lineage>
        <taxon>Bacteria</taxon>
        <taxon>Candidatus Buchananiibacteriota</taxon>
    </lineage>
</organism>
<comment type="caution">
    <text evidence="1">The sequence shown here is derived from an EMBL/GenBank/DDBJ whole genome shotgun (WGS) entry which is preliminary data.</text>
</comment>
<reference evidence="1 2" key="1">
    <citation type="journal article" date="2016" name="Nat. Commun.">
        <title>Thousands of microbial genomes shed light on interconnected biogeochemical processes in an aquifer system.</title>
        <authorList>
            <person name="Anantharaman K."/>
            <person name="Brown C.T."/>
            <person name="Hug L.A."/>
            <person name="Sharon I."/>
            <person name="Castelle C.J."/>
            <person name="Probst A.J."/>
            <person name="Thomas B.C."/>
            <person name="Singh A."/>
            <person name="Wilkins M.J."/>
            <person name="Karaoz U."/>
            <person name="Brodie E.L."/>
            <person name="Williams K.H."/>
            <person name="Hubbard S.S."/>
            <person name="Banfield J.F."/>
        </authorList>
    </citation>
    <scope>NUCLEOTIDE SEQUENCE [LARGE SCALE GENOMIC DNA]</scope>
</reference>
<protein>
    <submittedName>
        <fullName evidence="1">Uncharacterized protein</fullName>
    </submittedName>
</protein>
<dbReference type="SUPFAM" id="SSF63825">
    <property type="entry name" value="YWTD domain"/>
    <property type="match status" value="1"/>
</dbReference>
<accession>A0A1G1XYB9</accession>
<dbReference type="Proteomes" id="UP000178930">
    <property type="component" value="Unassembled WGS sequence"/>
</dbReference>
<dbReference type="EMBL" id="MHIB01000009">
    <property type="protein sequence ID" value="OGY44934.1"/>
    <property type="molecule type" value="Genomic_DNA"/>
</dbReference>
<dbReference type="AlphaFoldDB" id="A0A1G1XYB9"/>